<reference evidence="2 3" key="1">
    <citation type="submission" date="2019-10" db="EMBL/GenBank/DDBJ databases">
        <title>Gracilibacillus salitolerans sp. nov., a moderate halophile isolated from a saline soil in northwest China.</title>
        <authorList>
            <person name="Gan L."/>
        </authorList>
    </citation>
    <scope>NUCLEOTIDE SEQUENCE [LARGE SCALE GENOMIC DNA]</scope>
    <source>
        <strain evidence="2 3">TP2-8</strain>
    </source>
</reference>
<evidence type="ECO:0000256" key="1">
    <source>
        <dbReference type="SAM" id="Coils"/>
    </source>
</evidence>
<protein>
    <submittedName>
        <fullName evidence="2">Uncharacterized protein</fullName>
    </submittedName>
</protein>
<name>A0A6N7QYC3_9BACI</name>
<evidence type="ECO:0000313" key="2">
    <source>
        <dbReference type="EMBL" id="MRI66494.1"/>
    </source>
</evidence>
<comment type="caution">
    <text evidence="2">The sequence shown here is derived from an EMBL/GenBank/DDBJ whole genome shotgun (WGS) entry which is preliminary data.</text>
</comment>
<dbReference type="AlphaFoldDB" id="A0A6N7QYC3"/>
<keyword evidence="1" id="KW-0175">Coiled coil</keyword>
<accession>A0A6N7QYC3</accession>
<dbReference type="Proteomes" id="UP000435187">
    <property type="component" value="Unassembled WGS sequence"/>
</dbReference>
<proteinExistence type="predicted"/>
<feature type="coiled-coil region" evidence="1">
    <location>
        <begin position="462"/>
        <end position="508"/>
    </location>
</feature>
<dbReference type="EMBL" id="WJEE01000016">
    <property type="protein sequence ID" value="MRI66494.1"/>
    <property type="molecule type" value="Genomic_DNA"/>
</dbReference>
<keyword evidence="3" id="KW-1185">Reference proteome</keyword>
<dbReference type="RefSeq" id="WP_077356135.1">
    <property type="nucleotide sequence ID" value="NZ_JBHUMW010000077.1"/>
</dbReference>
<sequence length="531" mass="62413">MNIESVYKEDTIIEFLNQYPCYKSDIWYGNDMKIAKESSRPLDRYINKIDFTLCKNSCIKNEIKYYFGKNLNDSLYSVITVFGGKAHHLRRMLKFLDKNYPNIKTILEIPKEEIMFKYTNYLIECGIKVESVKHNGTAVTPAVSLMSTFYNYIYGVFDQTPEWEKDIWDGTKLPIELNYTNTSTKRIKFTKVNHRYRGLAKKYLYTRVVELKNLTFSIGVRYLHELSIFLNFLNDSYPELSIKDIERWHIVAYLTFIKNKMIFDKTNQQKIKATDVYVSSNLSVVRKFLTDIKILDWEESSDQHIESLFLPNDNPHRTKSLSFDNPKYIPDYIWDQVVENIHLIGDRYVPIILIMEGSGFRGSDAYAKIHDQTLKEAYFKAKNKGGVKFDIEGALVKTDIDEQAIENDLELEWIRHNYDSIRMDHGMCIKSTKMKCEYAEKVIEPPCIANNCRSFHVDSSFIDYYKSQIAALEKDIQIYEKNGHVRSLEFANKKMKNYRKVLNEISDNGNINGIPKERREYVGEEREKSVQ</sequence>
<evidence type="ECO:0000313" key="3">
    <source>
        <dbReference type="Proteomes" id="UP000435187"/>
    </source>
</evidence>
<gene>
    <name evidence="2" type="ORF">GH885_09035</name>
</gene>
<organism evidence="2 3">
    <name type="scientific">Gracilibacillus thailandensis</name>
    <dbReference type="NCBI Taxonomy" id="563735"/>
    <lineage>
        <taxon>Bacteria</taxon>
        <taxon>Bacillati</taxon>
        <taxon>Bacillota</taxon>
        <taxon>Bacilli</taxon>
        <taxon>Bacillales</taxon>
        <taxon>Bacillaceae</taxon>
        <taxon>Gracilibacillus</taxon>
    </lineage>
</organism>